<dbReference type="Proteomes" id="UP000439903">
    <property type="component" value="Unassembled WGS sequence"/>
</dbReference>
<comment type="caution">
    <text evidence="3">The sequence shown here is derived from an EMBL/GenBank/DDBJ whole genome shotgun (WGS) entry which is preliminary data.</text>
</comment>
<accession>A0A8H4EUH8</accession>
<feature type="domain" description="TTF-type" evidence="2">
    <location>
        <begin position="44"/>
        <end position="126"/>
    </location>
</feature>
<protein>
    <submittedName>
        <fullName evidence="3">Zinc finger protein</fullName>
    </submittedName>
</protein>
<reference evidence="3 4" key="1">
    <citation type="journal article" date="2019" name="Environ. Microbiol.">
        <title>At the nexus of three kingdoms: the genome of the mycorrhizal fungus Gigaspora margarita provides insights into plant, endobacterial and fungal interactions.</title>
        <authorList>
            <person name="Venice F."/>
            <person name="Ghignone S."/>
            <person name="Salvioli di Fossalunga A."/>
            <person name="Amselem J."/>
            <person name="Novero M."/>
            <person name="Xianan X."/>
            <person name="Sedzielewska Toro K."/>
            <person name="Morin E."/>
            <person name="Lipzen A."/>
            <person name="Grigoriev I.V."/>
            <person name="Henrissat B."/>
            <person name="Martin F.M."/>
            <person name="Bonfante P."/>
        </authorList>
    </citation>
    <scope>NUCLEOTIDE SEQUENCE [LARGE SCALE GENOMIC DNA]</scope>
    <source>
        <strain evidence="3 4">BEG34</strain>
    </source>
</reference>
<dbReference type="PANTHER" id="PTHR46880">
    <property type="entry name" value="RAS-ASSOCIATING DOMAIN-CONTAINING PROTEIN"/>
    <property type="match status" value="1"/>
</dbReference>
<name>A0A8H4EUH8_GIGMA</name>
<dbReference type="AlphaFoldDB" id="A0A8H4EUH8"/>
<dbReference type="PANTHER" id="PTHR46880:SF5">
    <property type="entry name" value="DUF4371 DOMAIN-CONTAINING PROTEIN"/>
    <property type="match status" value="1"/>
</dbReference>
<evidence type="ECO:0000313" key="3">
    <source>
        <dbReference type="EMBL" id="KAF0556089.1"/>
    </source>
</evidence>
<dbReference type="InterPro" id="IPR057456">
    <property type="entry name" value="Znf_C17orf113"/>
</dbReference>
<dbReference type="Pfam" id="PF25431">
    <property type="entry name" value="zf-C17orf113"/>
    <property type="match status" value="1"/>
</dbReference>
<evidence type="ECO:0000313" key="4">
    <source>
        <dbReference type="Proteomes" id="UP000439903"/>
    </source>
</evidence>
<dbReference type="EMBL" id="WTPW01000036">
    <property type="protein sequence ID" value="KAF0556089.1"/>
    <property type="molecule type" value="Genomic_DNA"/>
</dbReference>
<dbReference type="InterPro" id="IPR006580">
    <property type="entry name" value="Znf_TTF"/>
</dbReference>
<keyword evidence="4" id="KW-1185">Reference proteome</keyword>
<feature type="region of interest" description="Disordered" evidence="1">
    <location>
        <begin position="12"/>
        <end position="40"/>
    </location>
</feature>
<gene>
    <name evidence="3" type="ORF">F8M41_016294</name>
</gene>
<proteinExistence type="predicted"/>
<evidence type="ECO:0000259" key="2">
    <source>
        <dbReference type="SMART" id="SM00597"/>
    </source>
</evidence>
<organism evidence="3 4">
    <name type="scientific">Gigaspora margarita</name>
    <dbReference type="NCBI Taxonomy" id="4874"/>
    <lineage>
        <taxon>Eukaryota</taxon>
        <taxon>Fungi</taxon>
        <taxon>Fungi incertae sedis</taxon>
        <taxon>Mucoromycota</taxon>
        <taxon>Glomeromycotina</taxon>
        <taxon>Glomeromycetes</taxon>
        <taxon>Diversisporales</taxon>
        <taxon>Gigasporaceae</taxon>
        <taxon>Gigaspora</taxon>
    </lineage>
</organism>
<sequence>MSLLQYGFEQKRVRDDSLQNDQNSNNEDNEDNPNKNIKKSCTNNNKTFKLKWLTEFSWLHYNEDQKKMYCTLCMRHKKKNKFATEGATNISRKSAIREHTNTKDHNDAEKLEISRIQMESLQKEFTSSDVNTKHIIGVMHAVYFLAKKNLPLKLLPTIVKLLKELGLLDLFSESITKVLVDIFEKKDFI</sequence>
<evidence type="ECO:0000256" key="1">
    <source>
        <dbReference type="SAM" id="MobiDB-lite"/>
    </source>
</evidence>
<dbReference type="OrthoDB" id="2438546at2759"/>
<dbReference type="SMART" id="SM00597">
    <property type="entry name" value="ZnF_TTF"/>
    <property type="match status" value="1"/>
</dbReference>